<dbReference type="InterPro" id="IPR026906">
    <property type="entry name" value="LRR_5"/>
</dbReference>
<feature type="chain" id="PRO_5031574664" evidence="2">
    <location>
        <begin position="20"/>
        <end position="2048"/>
    </location>
</feature>
<dbReference type="GO" id="GO:0030313">
    <property type="term" value="C:cell envelope"/>
    <property type="evidence" value="ECO:0007669"/>
    <property type="project" value="UniProtKB-SubCell"/>
</dbReference>
<dbReference type="InterPro" id="IPR026444">
    <property type="entry name" value="Secre_tail"/>
</dbReference>
<evidence type="ECO:0000313" key="5">
    <source>
        <dbReference type="Proteomes" id="UP000585050"/>
    </source>
</evidence>
<accession>A0A7X8SQE4</accession>
<dbReference type="Pfam" id="PF18962">
    <property type="entry name" value="Por_Secre_tail"/>
    <property type="match status" value="1"/>
</dbReference>
<feature type="domain" description="Secretion system C-terminal sorting" evidence="3">
    <location>
        <begin position="1983"/>
        <end position="2047"/>
    </location>
</feature>
<evidence type="ECO:0000256" key="1">
    <source>
        <dbReference type="ARBA" id="ARBA00004196"/>
    </source>
</evidence>
<dbReference type="NCBIfam" id="TIGR04183">
    <property type="entry name" value="Por_Secre_tail"/>
    <property type="match status" value="1"/>
</dbReference>
<keyword evidence="2" id="KW-0732">Signal</keyword>
<proteinExistence type="predicted"/>
<feature type="signal peptide" evidence="2">
    <location>
        <begin position="1"/>
        <end position="19"/>
    </location>
</feature>
<dbReference type="InterPro" id="IPR053139">
    <property type="entry name" value="Surface_bspA-like"/>
</dbReference>
<dbReference type="Pfam" id="PF09479">
    <property type="entry name" value="Flg_new"/>
    <property type="match status" value="12"/>
</dbReference>
<protein>
    <submittedName>
        <fullName evidence="4">Leucine-rich repeat protein</fullName>
    </submittedName>
</protein>
<dbReference type="InterPro" id="IPR032675">
    <property type="entry name" value="LRR_dom_sf"/>
</dbReference>
<dbReference type="RefSeq" id="WP_168885024.1">
    <property type="nucleotide sequence ID" value="NZ_JABAIL010000011.1"/>
</dbReference>
<dbReference type="EMBL" id="JABAIL010000011">
    <property type="protein sequence ID" value="NLR94312.1"/>
    <property type="molecule type" value="Genomic_DNA"/>
</dbReference>
<dbReference type="Proteomes" id="UP000585050">
    <property type="component" value="Unassembled WGS sequence"/>
</dbReference>
<reference evidence="4 5" key="1">
    <citation type="submission" date="2020-04" db="EMBL/GenBank/DDBJ databases">
        <title>Flammeovirga sp. SR4, a novel species isolated from seawater.</title>
        <authorList>
            <person name="Wang X."/>
        </authorList>
    </citation>
    <scope>NUCLEOTIDE SEQUENCE [LARGE SCALE GENOMIC DNA]</scope>
    <source>
        <strain evidence="4 5">SR4</strain>
    </source>
</reference>
<name>A0A7X8SQE4_9BACT</name>
<dbReference type="Gene3D" id="3.80.10.10">
    <property type="entry name" value="Ribonuclease Inhibitor"/>
    <property type="match status" value="6"/>
</dbReference>
<sequence>MCRLILTFLFILSFSVSQAQYTLTDDDVIVNEHGAIVYCSYMDGGEIIIPDQLDGVTITSIGSKSFKELGITTVHLPLNVISIRDEAFEGNKISHLDLNEKLQNIGPSAFRNNQLTNILFNDALEEIGAYAFADNHIESVTFNEGLVTIDGFSFQHNKIESISFPLAIEKIDPTFLYNQQQQNDIYSLEGWYTEDAPEKRIDLTVNNLRGKTINSKYITGKYTLKDDDVYLDRDGVLIGCTHVEGKHIIIPSVLDGKKITKIGSSVFDHLDIESVQFPEGVVSIGENCFFGSNLKDIQFPSTLKSIGHHAFCVNDLRYLELPDSLESIQYYAFSGNQITSLKLPKFLKTLRNNAFSENNLRRVELPQGLEYIYKNAFGLNRELSYISFPKGMKYIEFNSFDYYYNGNDNWFDKNNVPLETVSISDEDQFFWREMTYPENTISYHNVENYNGETVYDPALGMSLLAPDHPTLTFVGWYSDAEFNYPIVSIEKGMVGEIDLYAKFEKFYTLNYYFGEEKINEQLFSAEDQFSIEPIGIENYEFRGWYTDANFTELITTLPNDPFQDIDIYGQYIPKVTITLYSFGEEVDALEYVVGDDIILPTLEKTGYEFNGWYNSDELINEVDPIDFINDQNIYAKWSINEYTITYHYPDLETEIYTVASVGQKLQIPTRKGFIFNGWFLDENLTQQITKIQQGMAENIAVFPKWLEAYALQDKDVVVNEDGVLVSCSYEDGGAVIIPPILDGVEIKRIGDHSFYYHSLTSVSIPEGVESIGKHAFYSNQLEYLELPESLLKIEDHAFERNKLVTVDLPESLIEIGIQSFYVNDIVHVVLRSQLAKVGDKAFMYNEITEVHINDILTDLGTYVFANNIITEIVLPETIETVPEGIFDQNKLTSVVLPSNIQYINKRAFASNHISSLILPKGIKSIGEEAFTGNSLTNINLPNGLELIADGAFRSNKIREVIFPTSIQNIGPFAFAWNLIQSTELPETITEIADGIFLENQLTEVNLPPYITKIGHQAFESNEIEKTNIPESVTYIGNYAFQQNELKNIPFPENIEYIGDDAFSWNNIEEVILPSHLDFLGEKAFSRNEITKVQFPKTGLTTIKNYTFSSNKIDSLEIPENIETIGEYAFYQNELSEVIFPSSLITIESDAFGRNRIDSVKLPQSLAFIGEEAFKYNSLEYVEIPRSVKQIDSYAFMNNCLDSIFIPQEVETLGYNIFSLTVCDDELGYEEQYWLDKNDEQVTSIRVTGEDEFYYIHKNTIDYEIEYKYVISGYGYGGTKKFENHHWKTTYTIEDDFELELPEQEAGYTFGTWHTDYYFNHEITKIEKGTTGKKYLHIRKTPIDYSIQVNGVENYYGKTSYTILDDFSFSTPKKEGYGFRGWFSDEELQHEIHGISEGSMGEINIYSKWEKEYKLTFLDGEEEVDSEIFFRDSEVIVLPTSLSKKGYEFNGWYTDPSFTTAITEIPSGSTGDIALHSKWELIEYSIYYHDGNTDSETYTVETDEYSLITPTKPGYTFEGWYLDESYTSKIETITKGSTGDLDLYPKWKVIEYSITYNNVEDYDGLSTYTIVSENYLLSDPSKEGYSFMGWFIDDAYTTSISVIETGTLGNIDLYAKWDIEEYTIHYHGVDDTDLPKVYTIESEDYQLKHPEKLGYTFEGWYLDESYTSKIETITKGSTGDLNLYSKWEIVEYTIIYNNIDNYNGLSSYTVLSDTYVLTKAYREGYTFEGWYLDESLTSEITEISKGSTGNLSLYAKWELQDYSIYYHDVDNFNGVGGYSHTTETFQLEAPIRDGYNFVGWYLDQGYNNAIAEVVQGSTGDLNLYAKWEEVEYLITYQNVDTYLGVNSYTINSPTISLSDPSKNGYQFEGWFLDQNYTDKQTSIPTGSLGDITLYAKWSLIEYTISYEGVDNYNGVTTYSIESETFTLTIPENIEGEFDGWYTDPGYKNKVDKVMKGTYGDLVFYAKVNPIINDLNGSFSQDIHLYPNPSSNYFSLNIHADKVSIYSYQGLKLKEFTGNGFYDISDLATGVYMVHIKLGDMVFSKKLVVN</sequence>
<gene>
    <name evidence="4" type="ORF">HGP29_24120</name>
</gene>
<comment type="caution">
    <text evidence="4">The sequence shown here is derived from an EMBL/GenBank/DDBJ whole genome shotgun (WGS) entry which is preliminary data.</text>
</comment>
<dbReference type="InterPro" id="IPR013378">
    <property type="entry name" value="InlB-like_B-rpt"/>
</dbReference>
<comment type="subcellular location">
    <subcellularLocation>
        <location evidence="1">Cell envelope</location>
    </subcellularLocation>
</comment>
<keyword evidence="5" id="KW-1185">Reference proteome</keyword>
<evidence type="ECO:0000256" key="2">
    <source>
        <dbReference type="SAM" id="SignalP"/>
    </source>
</evidence>
<evidence type="ECO:0000259" key="3">
    <source>
        <dbReference type="Pfam" id="PF18962"/>
    </source>
</evidence>
<organism evidence="4 5">
    <name type="scientific">Flammeovirga agarivorans</name>
    <dbReference type="NCBI Taxonomy" id="2726742"/>
    <lineage>
        <taxon>Bacteria</taxon>
        <taxon>Pseudomonadati</taxon>
        <taxon>Bacteroidota</taxon>
        <taxon>Cytophagia</taxon>
        <taxon>Cytophagales</taxon>
        <taxon>Flammeovirgaceae</taxon>
        <taxon>Flammeovirga</taxon>
    </lineage>
</organism>
<evidence type="ECO:0000313" key="4">
    <source>
        <dbReference type="EMBL" id="NLR94312.1"/>
    </source>
</evidence>
<dbReference type="PANTHER" id="PTHR45661:SF3">
    <property type="entry name" value="IG-LIKE DOMAIN-CONTAINING PROTEIN"/>
    <property type="match status" value="1"/>
</dbReference>
<dbReference type="NCBIfam" id="TIGR02543">
    <property type="entry name" value="List_Bact_rpt"/>
    <property type="match status" value="8"/>
</dbReference>
<dbReference type="Gene3D" id="2.60.40.4270">
    <property type="entry name" value="Listeria-Bacteroides repeat domain"/>
    <property type="match status" value="9"/>
</dbReference>
<dbReference type="InterPro" id="IPR042229">
    <property type="entry name" value="Listeria/Bacterioides_rpt_sf"/>
</dbReference>
<dbReference type="PANTHER" id="PTHR45661">
    <property type="entry name" value="SURFACE ANTIGEN"/>
    <property type="match status" value="1"/>
</dbReference>
<dbReference type="Pfam" id="PF13306">
    <property type="entry name" value="LRR_5"/>
    <property type="match status" value="5"/>
</dbReference>